<evidence type="ECO:0000256" key="3">
    <source>
        <dbReference type="ARBA" id="ARBA00023015"/>
    </source>
</evidence>
<dbReference type="PIRSF" id="PIRSF037759">
    <property type="entry name" value="Histone_Asf1"/>
    <property type="match status" value="1"/>
</dbReference>
<protein>
    <submittedName>
        <fullName evidence="8">Uncharacterized protein</fullName>
    </submittedName>
</protein>
<evidence type="ECO:0000256" key="6">
    <source>
        <dbReference type="ARBA" id="ARBA00023242"/>
    </source>
</evidence>
<dbReference type="InterPro" id="IPR036747">
    <property type="entry name" value="ASF1-like_sf"/>
</dbReference>
<dbReference type="EMBL" id="JBGFUD010001508">
    <property type="protein sequence ID" value="MFH4976380.1"/>
    <property type="molecule type" value="Genomic_DNA"/>
</dbReference>
<reference evidence="8 9" key="1">
    <citation type="submission" date="2024-08" db="EMBL/GenBank/DDBJ databases">
        <title>Gnathostoma spinigerum genome.</title>
        <authorList>
            <person name="Gonzalez-Bertolin B."/>
            <person name="Monzon S."/>
            <person name="Zaballos A."/>
            <person name="Jimenez P."/>
            <person name="Dekumyoy P."/>
            <person name="Varona S."/>
            <person name="Cuesta I."/>
            <person name="Sumanam S."/>
            <person name="Adisakwattana P."/>
            <person name="Gasser R.B."/>
            <person name="Hernandez-Gonzalez A."/>
            <person name="Young N.D."/>
            <person name="Perteguer M.J."/>
        </authorList>
    </citation>
    <scope>NUCLEOTIDE SEQUENCE [LARGE SCALE GENOMIC DNA]</scope>
    <source>
        <strain evidence="8">AL3</strain>
        <tissue evidence="8">Liver</tissue>
    </source>
</reference>
<keyword evidence="3" id="KW-0805">Transcription regulation</keyword>
<dbReference type="Gene3D" id="2.60.40.1490">
    <property type="entry name" value="Histone chaperone ASF1-like"/>
    <property type="match status" value="1"/>
</dbReference>
<dbReference type="InterPro" id="IPR017282">
    <property type="entry name" value="Hist_deposition_Asf1"/>
</dbReference>
<comment type="subcellular location">
    <subcellularLocation>
        <location evidence="1">Nucleus</location>
    </subcellularLocation>
</comment>
<keyword evidence="4" id="KW-0804">Transcription</keyword>
<organism evidence="8 9">
    <name type="scientific">Gnathostoma spinigerum</name>
    <dbReference type="NCBI Taxonomy" id="75299"/>
    <lineage>
        <taxon>Eukaryota</taxon>
        <taxon>Metazoa</taxon>
        <taxon>Ecdysozoa</taxon>
        <taxon>Nematoda</taxon>
        <taxon>Chromadorea</taxon>
        <taxon>Rhabditida</taxon>
        <taxon>Spirurina</taxon>
        <taxon>Gnathostomatomorpha</taxon>
        <taxon>Gnathostomatoidea</taxon>
        <taxon>Gnathostomatidae</taxon>
        <taxon>Gnathostoma</taxon>
    </lineage>
</organism>
<dbReference type="PANTHER" id="PTHR12040">
    <property type="entry name" value="ANTI-SILENCING PROTEIN 1"/>
    <property type="match status" value="1"/>
</dbReference>
<keyword evidence="5" id="KW-0143">Chaperone</keyword>
<keyword evidence="6" id="KW-0539">Nucleus</keyword>
<dbReference type="PANTHER" id="PTHR12040:SF0">
    <property type="entry name" value="HISTONE CHAPERONE ASF1"/>
    <property type="match status" value="1"/>
</dbReference>
<dbReference type="SUPFAM" id="SSF101546">
    <property type="entry name" value="ASF1-like"/>
    <property type="match status" value="1"/>
</dbReference>
<evidence type="ECO:0000313" key="9">
    <source>
        <dbReference type="Proteomes" id="UP001608902"/>
    </source>
</evidence>
<comment type="caution">
    <text evidence="8">The sequence shown here is derived from an EMBL/GenBank/DDBJ whole genome shotgun (WGS) entry which is preliminary data.</text>
</comment>
<name>A0ABD6EJB7_9BILA</name>
<evidence type="ECO:0000256" key="4">
    <source>
        <dbReference type="ARBA" id="ARBA00023163"/>
    </source>
</evidence>
<feature type="region of interest" description="Disordered" evidence="7">
    <location>
        <begin position="226"/>
        <end position="250"/>
    </location>
</feature>
<gene>
    <name evidence="8" type="ORF">AB6A40_003089</name>
</gene>
<proteinExistence type="inferred from homology"/>
<evidence type="ECO:0000313" key="8">
    <source>
        <dbReference type="EMBL" id="MFH4976380.1"/>
    </source>
</evidence>
<dbReference type="InterPro" id="IPR006818">
    <property type="entry name" value="ASF1-like"/>
</dbReference>
<dbReference type="Pfam" id="PF04729">
    <property type="entry name" value="ASF1_hist_chap"/>
    <property type="match status" value="1"/>
</dbReference>
<dbReference type="AlphaFoldDB" id="A0ABD6EJB7"/>
<accession>A0ABD6EJB7</accession>
<evidence type="ECO:0000256" key="5">
    <source>
        <dbReference type="ARBA" id="ARBA00023186"/>
    </source>
</evidence>
<evidence type="ECO:0000256" key="7">
    <source>
        <dbReference type="SAM" id="MobiDB-lite"/>
    </source>
</evidence>
<evidence type="ECO:0000256" key="2">
    <source>
        <dbReference type="ARBA" id="ARBA00006051"/>
    </source>
</evidence>
<evidence type="ECO:0000256" key="1">
    <source>
        <dbReference type="ARBA" id="ARBA00004123"/>
    </source>
</evidence>
<keyword evidence="9" id="KW-1185">Reference proteome</keyword>
<comment type="similarity">
    <text evidence="2">Belongs to the ASF1 family.</text>
</comment>
<dbReference type="GO" id="GO:0005634">
    <property type="term" value="C:nucleus"/>
    <property type="evidence" value="ECO:0007669"/>
    <property type="project" value="UniProtKB-SubCell"/>
</dbReference>
<dbReference type="Proteomes" id="UP001608902">
    <property type="component" value="Unassembled WGS sequence"/>
</dbReference>
<sequence length="250" mass="28228">MASRVNVCRVDVLDNPAKFGDPFKLEITFEAFEPLPDDLDWELVYVGSSESESYDQVLDSVLVGPVIEGRHKFLFEADGPDPSKIPQSEIVGMTVLLLRCRYRDQEFIKIGWFVSNTYTDPDLQENPPSTPILDQLTRTVYTDDVRVTTFAIKWDDNQEIPGDEVLKECESQPTTSFPDDNNLITTMQDNVMECSDVKLAAQQEKQTSELRNDLSAVHLDEKFVSDTEMDVNGQPLADKTNESLPQLVDA</sequence>